<dbReference type="Pfam" id="PF00383">
    <property type="entry name" value="dCMP_cyt_deam_1"/>
    <property type="match status" value="1"/>
</dbReference>
<dbReference type="InterPro" id="IPR016193">
    <property type="entry name" value="Cytidine_deaminase-like"/>
</dbReference>
<evidence type="ECO:0000256" key="10">
    <source>
        <dbReference type="ARBA" id="ARBA00049252"/>
    </source>
</evidence>
<sequence>MESLTDQTLIQAATKAREAAYVPYSHFAVGAAVQVGDQIYTGANIENASYGLSLCAERNAIFQAVLAGHTHLDKIAVIADTKGPVSPCGACRQVMTEFMDPTATVLLTNLDGDLSQNQLQALIPGAFTKEDLHD</sequence>
<dbReference type="GO" id="GO:0008270">
    <property type="term" value="F:zinc ion binding"/>
    <property type="evidence" value="ECO:0007669"/>
    <property type="project" value="UniProtKB-UniRule"/>
</dbReference>
<name>A0A0R2MXC0_9LACO</name>
<dbReference type="PROSITE" id="PS00903">
    <property type="entry name" value="CYT_DCMP_DEAMINASES_1"/>
    <property type="match status" value="1"/>
</dbReference>
<dbReference type="InterPro" id="IPR002125">
    <property type="entry name" value="CMP_dCMP_dom"/>
</dbReference>
<evidence type="ECO:0000256" key="14">
    <source>
        <dbReference type="PIRSR" id="PIRSR606262-3"/>
    </source>
</evidence>
<evidence type="ECO:0000256" key="9">
    <source>
        <dbReference type="ARBA" id="ARBA00032005"/>
    </source>
</evidence>
<feature type="binding site" evidence="13">
    <location>
        <begin position="44"/>
        <end position="50"/>
    </location>
    <ligand>
        <name>substrate</name>
    </ligand>
</feature>
<gene>
    <name evidence="17" type="ORF">IV56_GL001311</name>
</gene>
<comment type="catalytic activity">
    <reaction evidence="11 15">
        <text>cytidine + H2O + H(+) = uridine + NH4(+)</text>
        <dbReference type="Rhea" id="RHEA:16069"/>
        <dbReference type="ChEBI" id="CHEBI:15377"/>
        <dbReference type="ChEBI" id="CHEBI:15378"/>
        <dbReference type="ChEBI" id="CHEBI:16704"/>
        <dbReference type="ChEBI" id="CHEBI:17562"/>
        <dbReference type="ChEBI" id="CHEBI:28938"/>
        <dbReference type="EC" id="3.5.4.5"/>
    </reaction>
</comment>
<comment type="cofactor">
    <cofactor evidence="1 14 15">
        <name>Zn(2+)</name>
        <dbReference type="ChEBI" id="CHEBI:29105"/>
    </cofactor>
</comment>
<feature type="active site" description="Proton donor" evidence="12">
    <location>
        <position position="57"/>
    </location>
</feature>
<dbReference type="InterPro" id="IPR016192">
    <property type="entry name" value="APOBEC/CMP_deaminase_Zn-bd"/>
</dbReference>
<comment type="function">
    <text evidence="2 15">This enzyme scavenges exogenous and endogenous cytidine and 2'-deoxycytidine for UMP synthesis.</text>
</comment>
<evidence type="ECO:0000256" key="1">
    <source>
        <dbReference type="ARBA" id="ARBA00001947"/>
    </source>
</evidence>
<evidence type="ECO:0000256" key="3">
    <source>
        <dbReference type="ARBA" id="ARBA00006576"/>
    </source>
</evidence>
<dbReference type="PROSITE" id="PS51747">
    <property type="entry name" value="CYT_DCMP_DEAMINASES_2"/>
    <property type="match status" value="1"/>
</dbReference>
<dbReference type="GO" id="GO:0004126">
    <property type="term" value="F:cytidine deaminase activity"/>
    <property type="evidence" value="ECO:0007669"/>
    <property type="project" value="UniProtKB-UniRule"/>
</dbReference>
<dbReference type="AlphaFoldDB" id="A0A0R2MXC0"/>
<protein>
    <recommendedName>
        <fullName evidence="5 15">Cytidine deaminase</fullName>
        <ecNumber evidence="4 15">3.5.4.5</ecNumber>
    </recommendedName>
    <alternativeName>
        <fullName evidence="9 15">Cytidine aminohydrolase</fullName>
    </alternativeName>
</protein>
<evidence type="ECO:0000313" key="17">
    <source>
        <dbReference type="EMBL" id="KRO18183.1"/>
    </source>
</evidence>
<accession>A0A0R2MXC0</accession>
<reference evidence="17 18" key="1">
    <citation type="journal article" date="2015" name="Genome Announc.">
        <title>Expanding the biotechnology potential of lactobacilli through comparative genomics of 213 strains and associated genera.</title>
        <authorList>
            <person name="Sun Z."/>
            <person name="Harris H.M."/>
            <person name="McCann A."/>
            <person name="Guo C."/>
            <person name="Argimon S."/>
            <person name="Zhang W."/>
            <person name="Yang X."/>
            <person name="Jeffery I.B."/>
            <person name="Cooney J.C."/>
            <person name="Kagawa T.F."/>
            <person name="Liu W."/>
            <person name="Song Y."/>
            <person name="Salvetti E."/>
            <person name="Wrobel A."/>
            <person name="Rasinkangas P."/>
            <person name="Parkhill J."/>
            <person name="Rea M.C."/>
            <person name="O'Sullivan O."/>
            <person name="Ritari J."/>
            <person name="Douillard F.P."/>
            <person name="Paul Ross R."/>
            <person name="Yang R."/>
            <person name="Briner A.E."/>
            <person name="Felis G.E."/>
            <person name="de Vos W.M."/>
            <person name="Barrangou R."/>
            <person name="Klaenhammer T.R."/>
            <person name="Caufield P.W."/>
            <person name="Cui Y."/>
            <person name="Zhang H."/>
            <person name="O'Toole P.W."/>
        </authorList>
    </citation>
    <scope>NUCLEOTIDE SEQUENCE [LARGE SCALE GENOMIC DNA]</scope>
    <source>
        <strain evidence="17 18">DSM 24301</strain>
    </source>
</reference>
<dbReference type="NCBIfam" id="TIGR01354">
    <property type="entry name" value="cyt_deam_tetra"/>
    <property type="match status" value="1"/>
</dbReference>
<dbReference type="GO" id="GO:0072527">
    <property type="term" value="P:pyrimidine-containing compound metabolic process"/>
    <property type="evidence" value="ECO:0007669"/>
    <property type="project" value="UniProtKB-ARBA"/>
</dbReference>
<dbReference type="InterPro" id="IPR006262">
    <property type="entry name" value="Cyt_deam_tetra"/>
</dbReference>
<dbReference type="Gene3D" id="3.40.140.10">
    <property type="entry name" value="Cytidine Deaminase, domain 2"/>
    <property type="match status" value="1"/>
</dbReference>
<keyword evidence="18" id="KW-1185">Reference proteome</keyword>
<dbReference type="PATRIC" id="fig|1293598.4.peg.1375"/>
<dbReference type="GO" id="GO:0055086">
    <property type="term" value="P:nucleobase-containing small molecule metabolic process"/>
    <property type="evidence" value="ECO:0007669"/>
    <property type="project" value="UniProtKB-ARBA"/>
</dbReference>
<evidence type="ECO:0000256" key="5">
    <source>
        <dbReference type="ARBA" id="ARBA00018266"/>
    </source>
</evidence>
<evidence type="ECO:0000256" key="7">
    <source>
        <dbReference type="ARBA" id="ARBA00022801"/>
    </source>
</evidence>
<feature type="binding site" evidence="14">
    <location>
        <position position="88"/>
    </location>
    <ligand>
        <name>Zn(2+)</name>
        <dbReference type="ChEBI" id="CHEBI:29105"/>
        <note>catalytic</note>
    </ligand>
</feature>
<organism evidence="17 18">
    <name type="scientific">Lacticaseibacillus saniviri JCM 17471 = DSM 24301</name>
    <dbReference type="NCBI Taxonomy" id="1293598"/>
    <lineage>
        <taxon>Bacteria</taxon>
        <taxon>Bacillati</taxon>
        <taxon>Bacillota</taxon>
        <taxon>Bacilli</taxon>
        <taxon>Lactobacillales</taxon>
        <taxon>Lactobacillaceae</taxon>
        <taxon>Lacticaseibacillus</taxon>
    </lineage>
</organism>
<feature type="binding site" evidence="14">
    <location>
        <position position="55"/>
    </location>
    <ligand>
        <name>Zn(2+)</name>
        <dbReference type="ChEBI" id="CHEBI:29105"/>
        <note>catalytic</note>
    </ligand>
</feature>
<dbReference type="CDD" id="cd01283">
    <property type="entry name" value="cytidine_deaminase"/>
    <property type="match status" value="1"/>
</dbReference>
<dbReference type="SUPFAM" id="SSF53927">
    <property type="entry name" value="Cytidine deaminase-like"/>
    <property type="match status" value="1"/>
</dbReference>
<dbReference type="GO" id="GO:0042802">
    <property type="term" value="F:identical protein binding"/>
    <property type="evidence" value="ECO:0007669"/>
    <property type="project" value="UniProtKB-ARBA"/>
</dbReference>
<keyword evidence="8 14" id="KW-0862">Zinc</keyword>
<dbReference type="PANTHER" id="PTHR11644">
    <property type="entry name" value="CYTIDINE DEAMINASE"/>
    <property type="match status" value="1"/>
</dbReference>
<dbReference type="NCBIfam" id="NF004064">
    <property type="entry name" value="PRK05578.1"/>
    <property type="match status" value="1"/>
</dbReference>
<proteinExistence type="inferred from homology"/>
<evidence type="ECO:0000256" key="15">
    <source>
        <dbReference type="RuleBase" id="RU364006"/>
    </source>
</evidence>
<dbReference type="EMBL" id="JQCE01000005">
    <property type="protein sequence ID" value="KRO18183.1"/>
    <property type="molecule type" value="Genomic_DNA"/>
</dbReference>
<evidence type="ECO:0000259" key="16">
    <source>
        <dbReference type="PROSITE" id="PS51747"/>
    </source>
</evidence>
<dbReference type="Proteomes" id="UP000050969">
    <property type="component" value="Unassembled WGS sequence"/>
</dbReference>
<keyword evidence="6 14" id="KW-0479">Metal-binding</keyword>
<feature type="binding site" evidence="14">
    <location>
        <position position="91"/>
    </location>
    <ligand>
        <name>Zn(2+)</name>
        <dbReference type="ChEBI" id="CHEBI:29105"/>
        <note>catalytic</note>
    </ligand>
</feature>
<dbReference type="PANTHER" id="PTHR11644:SF2">
    <property type="entry name" value="CYTIDINE DEAMINASE"/>
    <property type="match status" value="1"/>
</dbReference>
<dbReference type="EC" id="3.5.4.5" evidence="4 15"/>
<evidence type="ECO:0000256" key="11">
    <source>
        <dbReference type="ARBA" id="ARBA00049558"/>
    </source>
</evidence>
<evidence type="ECO:0000313" key="18">
    <source>
        <dbReference type="Proteomes" id="UP000050969"/>
    </source>
</evidence>
<dbReference type="GO" id="GO:0005829">
    <property type="term" value="C:cytosol"/>
    <property type="evidence" value="ECO:0007669"/>
    <property type="project" value="TreeGrafter"/>
</dbReference>
<evidence type="ECO:0000256" key="8">
    <source>
        <dbReference type="ARBA" id="ARBA00022833"/>
    </source>
</evidence>
<evidence type="ECO:0000256" key="13">
    <source>
        <dbReference type="PIRSR" id="PIRSR606262-2"/>
    </source>
</evidence>
<comment type="similarity">
    <text evidence="3 15">Belongs to the cytidine and deoxycytidylate deaminase family.</text>
</comment>
<evidence type="ECO:0000256" key="6">
    <source>
        <dbReference type="ARBA" id="ARBA00022723"/>
    </source>
</evidence>
<feature type="domain" description="CMP/dCMP-type deaminase" evidence="16">
    <location>
        <begin position="4"/>
        <end position="130"/>
    </location>
</feature>
<dbReference type="STRING" id="1293598.IV56_GL001311"/>
<evidence type="ECO:0000256" key="2">
    <source>
        <dbReference type="ARBA" id="ARBA00003949"/>
    </source>
</evidence>
<comment type="caution">
    <text evidence="17">The sequence shown here is derived from an EMBL/GenBank/DDBJ whole genome shotgun (WGS) entry which is preliminary data.</text>
</comment>
<evidence type="ECO:0000256" key="12">
    <source>
        <dbReference type="PIRSR" id="PIRSR606262-1"/>
    </source>
</evidence>
<keyword evidence="7 15" id="KW-0378">Hydrolase</keyword>
<dbReference type="InterPro" id="IPR050202">
    <property type="entry name" value="Cyt/Deoxycyt_deaminase"/>
</dbReference>
<comment type="catalytic activity">
    <reaction evidence="10 15">
        <text>2'-deoxycytidine + H2O + H(+) = 2'-deoxyuridine + NH4(+)</text>
        <dbReference type="Rhea" id="RHEA:13433"/>
        <dbReference type="ChEBI" id="CHEBI:15377"/>
        <dbReference type="ChEBI" id="CHEBI:15378"/>
        <dbReference type="ChEBI" id="CHEBI:15698"/>
        <dbReference type="ChEBI" id="CHEBI:16450"/>
        <dbReference type="ChEBI" id="CHEBI:28938"/>
        <dbReference type="EC" id="3.5.4.5"/>
    </reaction>
</comment>
<dbReference type="FunFam" id="3.40.140.10:FF:000008">
    <property type="entry name" value="Cytidine deaminase"/>
    <property type="match status" value="1"/>
</dbReference>
<evidence type="ECO:0000256" key="4">
    <source>
        <dbReference type="ARBA" id="ARBA00012783"/>
    </source>
</evidence>